<dbReference type="EMBL" id="JALBGC010000004">
    <property type="protein sequence ID" value="MCI1188578.1"/>
    <property type="molecule type" value="Genomic_DNA"/>
</dbReference>
<dbReference type="RefSeq" id="WP_241936846.1">
    <property type="nucleotide sequence ID" value="NZ_JALBGC010000004.1"/>
</dbReference>
<evidence type="ECO:0008006" key="4">
    <source>
        <dbReference type="Google" id="ProtNLM"/>
    </source>
</evidence>
<feature type="chain" id="PRO_5040838257" description="Outer membrane protein beta-barrel domain-containing protein" evidence="1">
    <location>
        <begin position="22"/>
        <end position="175"/>
    </location>
</feature>
<organism evidence="2 3">
    <name type="scientific">Hymenobacter cyanobacteriorum</name>
    <dbReference type="NCBI Taxonomy" id="2926463"/>
    <lineage>
        <taxon>Bacteria</taxon>
        <taxon>Pseudomonadati</taxon>
        <taxon>Bacteroidota</taxon>
        <taxon>Cytophagia</taxon>
        <taxon>Cytophagales</taxon>
        <taxon>Hymenobacteraceae</taxon>
        <taxon>Hymenobacter</taxon>
    </lineage>
</organism>
<sequence>MKTILRFAPLALFALPGFSYAQTRAGSAVGLEFPAPAPPAKGHFLTGTYVVGAYSPLATASGYGYGVQPYLRYQFGSSATGRLRPFVQYSFVSYRLPAYGTGLGYGPESTGLPANAAFAPLAARSMPSGYGPYGSYGGLGAFSVGIPMQLGRGTAVLNIGGALLESAFMQSLHPW</sequence>
<reference evidence="2" key="1">
    <citation type="submission" date="2022-03" db="EMBL/GenBank/DDBJ databases">
        <title>Bacterial whole genome sequence for Hymenobacter sp. DH14.</title>
        <authorList>
            <person name="Le V."/>
        </authorList>
    </citation>
    <scope>NUCLEOTIDE SEQUENCE</scope>
    <source>
        <strain evidence="2">DH14</strain>
    </source>
</reference>
<gene>
    <name evidence="2" type="ORF">MON38_14205</name>
</gene>
<evidence type="ECO:0000313" key="3">
    <source>
        <dbReference type="Proteomes" id="UP001139193"/>
    </source>
</evidence>
<keyword evidence="3" id="KW-1185">Reference proteome</keyword>
<feature type="signal peptide" evidence="1">
    <location>
        <begin position="1"/>
        <end position="21"/>
    </location>
</feature>
<proteinExistence type="predicted"/>
<comment type="caution">
    <text evidence="2">The sequence shown here is derived from an EMBL/GenBank/DDBJ whole genome shotgun (WGS) entry which is preliminary data.</text>
</comment>
<evidence type="ECO:0000313" key="2">
    <source>
        <dbReference type="EMBL" id="MCI1188578.1"/>
    </source>
</evidence>
<accession>A0A9X1VH48</accession>
<protein>
    <recommendedName>
        <fullName evidence="4">Outer membrane protein beta-barrel domain-containing protein</fullName>
    </recommendedName>
</protein>
<dbReference type="Proteomes" id="UP001139193">
    <property type="component" value="Unassembled WGS sequence"/>
</dbReference>
<evidence type="ECO:0000256" key="1">
    <source>
        <dbReference type="SAM" id="SignalP"/>
    </source>
</evidence>
<keyword evidence="1" id="KW-0732">Signal</keyword>
<name>A0A9X1VH48_9BACT</name>
<dbReference type="AlphaFoldDB" id="A0A9X1VH48"/>